<accession>A0A0B7ALZ8</accession>
<feature type="non-terminal residue" evidence="1">
    <location>
        <position position="1"/>
    </location>
</feature>
<sequence>ENVAETASRTLWRKHLGSSSRPGTMRIQKSNDFQNHISEALRSDLNDDGQLYNDLDEAVRTIPTTLTQKRTIKKKLSVKQKRHLSR</sequence>
<dbReference type="EMBL" id="HACG01034065">
    <property type="protein sequence ID" value="CEK80930.1"/>
    <property type="molecule type" value="Transcribed_RNA"/>
</dbReference>
<dbReference type="AlphaFoldDB" id="A0A0B7ALZ8"/>
<name>A0A0B7ALZ8_9EUPU</name>
<gene>
    <name evidence="1" type="primary">ORF123477</name>
</gene>
<protein>
    <submittedName>
        <fullName evidence="1">Uncharacterized protein</fullName>
    </submittedName>
</protein>
<organism evidence="1">
    <name type="scientific">Arion vulgaris</name>
    <dbReference type="NCBI Taxonomy" id="1028688"/>
    <lineage>
        <taxon>Eukaryota</taxon>
        <taxon>Metazoa</taxon>
        <taxon>Spiralia</taxon>
        <taxon>Lophotrochozoa</taxon>
        <taxon>Mollusca</taxon>
        <taxon>Gastropoda</taxon>
        <taxon>Heterobranchia</taxon>
        <taxon>Euthyneura</taxon>
        <taxon>Panpulmonata</taxon>
        <taxon>Eupulmonata</taxon>
        <taxon>Stylommatophora</taxon>
        <taxon>Helicina</taxon>
        <taxon>Arionoidea</taxon>
        <taxon>Arionidae</taxon>
        <taxon>Arion</taxon>
    </lineage>
</organism>
<evidence type="ECO:0000313" key="1">
    <source>
        <dbReference type="EMBL" id="CEK80930.1"/>
    </source>
</evidence>
<reference evidence="1" key="1">
    <citation type="submission" date="2014-12" db="EMBL/GenBank/DDBJ databases">
        <title>Insight into the proteome of Arion vulgaris.</title>
        <authorList>
            <person name="Aradska J."/>
            <person name="Bulat T."/>
            <person name="Smidak R."/>
            <person name="Sarate P."/>
            <person name="Gangsoo J."/>
            <person name="Sialana F."/>
            <person name="Bilban M."/>
            <person name="Lubec G."/>
        </authorList>
    </citation>
    <scope>NUCLEOTIDE SEQUENCE</scope>
    <source>
        <tissue evidence="1">Skin</tissue>
    </source>
</reference>
<proteinExistence type="predicted"/>
<feature type="non-terminal residue" evidence="1">
    <location>
        <position position="86"/>
    </location>
</feature>